<protein>
    <submittedName>
        <fullName evidence="1">Uncharacterized protein</fullName>
    </submittedName>
</protein>
<dbReference type="KEGG" id="xap:XA3_01040"/>
<accession>A0AAU9DUW2</accession>
<evidence type="ECO:0000313" key="1">
    <source>
        <dbReference type="EMBL" id="BDR57663.1"/>
    </source>
</evidence>
<gene>
    <name evidence="1" type="ORF">XA3_01040</name>
</gene>
<organism evidence="1 2">
    <name type="scientific">Xylocopilactobacillus apicola</name>
    <dbReference type="NCBI Taxonomy" id="2932184"/>
    <lineage>
        <taxon>Bacteria</taxon>
        <taxon>Bacillati</taxon>
        <taxon>Bacillota</taxon>
        <taxon>Bacilli</taxon>
        <taxon>Lactobacillales</taxon>
        <taxon>Lactobacillaceae</taxon>
        <taxon>Xylocopilactobacillus</taxon>
    </lineage>
</organism>
<reference evidence="1 2" key="1">
    <citation type="journal article" date="2023" name="Microbiol. Spectr.">
        <title>Symbiosis of Carpenter Bees with Uncharacterized Lactic Acid Bacteria Showing NAD Auxotrophy.</title>
        <authorList>
            <person name="Kawasaki S."/>
            <person name="Ozawa K."/>
            <person name="Mori T."/>
            <person name="Yamamoto A."/>
            <person name="Ito M."/>
            <person name="Ohkuma M."/>
            <person name="Sakamoto M."/>
            <person name="Matsutani M."/>
        </authorList>
    </citation>
    <scope>NUCLEOTIDE SEQUENCE [LARGE SCALE GENOMIC DNA]</scope>
    <source>
        <strain evidence="1 2">XA3</strain>
    </source>
</reference>
<sequence>MVIEMDINKLVSRENFYFSDCIFIRNEGLFSYSLAKDMLVIKNEVPIDEDDLTDIFANVTINHNGAVYVAGESATHGS</sequence>
<proteinExistence type="predicted"/>
<evidence type="ECO:0000313" key="2">
    <source>
        <dbReference type="Proteomes" id="UP001321861"/>
    </source>
</evidence>
<keyword evidence="2" id="KW-1185">Reference proteome</keyword>
<dbReference type="EMBL" id="AP026802">
    <property type="protein sequence ID" value="BDR57663.1"/>
    <property type="molecule type" value="Genomic_DNA"/>
</dbReference>
<name>A0AAU9DUW2_9LACO</name>
<dbReference type="Proteomes" id="UP001321861">
    <property type="component" value="Chromosome"/>
</dbReference>
<dbReference type="AlphaFoldDB" id="A0AAU9DUW2"/>